<comment type="caution">
    <text evidence="1">The sequence shown here is derived from an EMBL/GenBank/DDBJ whole genome shotgun (WGS) entry which is preliminary data.</text>
</comment>
<sequence>MTSKKQQIITASQVIEIPANRRIIPIFPPGTSKTVDGRGPFINDDPEAVIKASMREHVLPVIDRDHGADLLPKGTPNPAAGWITRLFAEDGWIKAEVEWTPAAELQIENKEYRYISPTFDHEKSTGRVKRIRRATLTNTPALDMMSLASEETDQSTQEENDPMNKHLLALASALALTTTSFKTDEDVAKAAEVRIKELTDDATSLASIRKGLKVADDAGVEVILSTASEKKTDVNPNDYVPMTQFKLLQTELASIQNEGKAKKAEEAVNKAVEDGKLLPAQKEWALSYASQDLDGFSKFIENSHVMTKPAGIKGAKPNASGDMSDDDIALCAQLGVSQEDYQKTAKELAAE</sequence>
<dbReference type="InterPro" id="IPR012106">
    <property type="entry name" value="Phage_Mu_Gp1"/>
</dbReference>
<organism evidence="1 2">
    <name type="scientific">Micavibrio aeruginosavorus</name>
    <dbReference type="NCBI Taxonomy" id="349221"/>
    <lineage>
        <taxon>Bacteria</taxon>
        <taxon>Pseudomonadati</taxon>
        <taxon>Bdellovibrionota</taxon>
        <taxon>Bdellovibrionia</taxon>
        <taxon>Bdellovibrionales</taxon>
        <taxon>Pseudobdellovibrionaceae</taxon>
        <taxon>Micavibrio</taxon>
    </lineage>
</organism>
<accession>A0A2W5MXV2</accession>
<reference evidence="1 2" key="1">
    <citation type="submission" date="2017-08" db="EMBL/GenBank/DDBJ databases">
        <title>Infants hospitalized years apart are colonized by the same room-sourced microbial strains.</title>
        <authorList>
            <person name="Brooks B."/>
            <person name="Olm M.R."/>
            <person name="Firek B.A."/>
            <person name="Baker R."/>
            <person name="Thomas B.C."/>
            <person name="Morowitz M.J."/>
            <person name="Banfield J.F."/>
        </authorList>
    </citation>
    <scope>NUCLEOTIDE SEQUENCE [LARGE SCALE GENOMIC DNA]</scope>
    <source>
        <strain evidence="1">S2_005_002_R2_29</strain>
    </source>
</reference>
<protein>
    <submittedName>
        <fullName evidence="1">Uncharacterized protein</fullName>
    </submittedName>
</protein>
<dbReference type="EMBL" id="QFQB01000060">
    <property type="protein sequence ID" value="PZQ45168.1"/>
    <property type="molecule type" value="Genomic_DNA"/>
</dbReference>
<gene>
    <name evidence="1" type="ORF">DI551_08245</name>
</gene>
<name>A0A2W5MXV2_9BACT</name>
<evidence type="ECO:0000313" key="1">
    <source>
        <dbReference type="EMBL" id="PZQ45168.1"/>
    </source>
</evidence>
<dbReference type="Pfam" id="PF10123">
    <property type="entry name" value="Mu-like_Pro"/>
    <property type="match status" value="1"/>
</dbReference>
<evidence type="ECO:0000313" key="2">
    <source>
        <dbReference type="Proteomes" id="UP000249417"/>
    </source>
</evidence>
<dbReference type="AlphaFoldDB" id="A0A2W5MXV2"/>
<dbReference type="Proteomes" id="UP000249417">
    <property type="component" value="Unassembled WGS sequence"/>
</dbReference>
<dbReference type="PIRSF" id="PIRSF016624">
    <property type="entry name" value="Mu_prophg_I"/>
    <property type="match status" value="1"/>
</dbReference>
<proteinExistence type="predicted"/>